<dbReference type="EMBL" id="JAEHOI010000002">
    <property type="protein sequence ID" value="MBK0420973.1"/>
    <property type="molecule type" value="Genomic_DNA"/>
</dbReference>
<dbReference type="Proteomes" id="UP000618733">
    <property type="component" value="Unassembled WGS sequence"/>
</dbReference>
<dbReference type="SUPFAM" id="SSF53335">
    <property type="entry name" value="S-adenosyl-L-methionine-dependent methyltransferases"/>
    <property type="match status" value="1"/>
</dbReference>
<dbReference type="EC" id="2.1.1.-" evidence="4"/>
<sequence>MSAPWDPSGPDLVVEGDNLPVLRALPDGAFTLVYLDPPFNTGRARQAERVRGVRASPEEGGRLGFRGQGYAVTRERTLAYDDRFADYWGFLEPRIEETWRLLAPDGTLYLHLDYREVHYAKVLLDAMFGPECFVNEIIWAYDFGGRTKRRWPPKHDNILVYAKDPDRYFFDAEAVDREPYMAPGLVTAEKAIRGKLPTDTWWHTIVSPTGKERTGYPTQKPIGILRRILQASSRPGDWVLDAFAGSGTTGAAAAELGRKFVLLEDNPEALAVMRGRLAPTGAAFR</sequence>
<accession>A0A934QBA4</accession>
<reference evidence="6" key="1">
    <citation type="submission" date="2020-12" db="EMBL/GenBank/DDBJ databases">
        <title>Leucobacter sp. CAS2, isolated from Chromium sludge.</title>
        <authorList>
            <person name="Xu Z."/>
        </authorList>
    </citation>
    <scope>NUCLEOTIDE SEQUENCE</scope>
    <source>
        <strain evidence="6">CSA2</strain>
    </source>
</reference>
<evidence type="ECO:0000256" key="3">
    <source>
        <dbReference type="ARBA" id="ARBA00022679"/>
    </source>
</evidence>
<proteinExistence type="inferred from homology"/>
<dbReference type="InterPro" id="IPR001091">
    <property type="entry name" value="RM_Methyltransferase"/>
</dbReference>
<evidence type="ECO:0000256" key="4">
    <source>
        <dbReference type="RuleBase" id="RU362026"/>
    </source>
</evidence>
<keyword evidence="7" id="KW-1185">Reference proteome</keyword>
<organism evidence="6 7">
    <name type="scientific">Leucobacter edaphi</name>
    <dbReference type="NCBI Taxonomy" id="2796472"/>
    <lineage>
        <taxon>Bacteria</taxon>
        <taxon>Bacillati</taxon>
        <taxon>Actinomycetota</taxon>
        <taxon>Actinomycetes</taxon>
        <taxon>Micrococcales</taxon>
        <taxon>Microbacteriaceae</taxon>
        <taxon>Leucobacter</taxon>
    </lineage>
</organism>
<dbReference type="AlphaFoldDB" id="A0A934QBA4"/>
<evidence type="ECO:0000256" key="1">
    <source>
        <dbReference type="ARBA" id="ARBA00006594"/>
    </source>
</evidence>
<evidence type="ECO:0000259" key="5">
    <source>
        <dbReference type="Pfam" id="PF01555"/>
    </source>
</evidence>
<dbReference type="PROSITE" id="PS00092">
    <property type="entry name" value="N6_MTASE"/>
    <property type="match status" value="1"/>
</dbReference>
<keyword evidence="2" id="KW-0489">Methyltransferase</keyword>
<dbReference type="InterPro" id="IPR002941">
    <property type="entry name" value="DNA_methylase_N4/N6"/>
</dbReference>
<dbReference type="InterPro" id="IPR002052">
    <property type="entry name" value="DNA_methylase_N6_adenine_CS"/>
</dbReference>
<evidence type="ECO:0000313" key="6">
    <source>
        <dbReference type="EMBL" id="MBK0420973.1"/>
    </source>
</evidence>
<protein>
    <recommendedName>
        <fullName evidence="4">Methyltransferase</fullName>
        <ecNumber evidence="4">2.1.1.-</ecNumber>
    </recommendedName>
</protein>
<dbReference type="Gene3D" id="3.40.50.150">
    <property type="entry name" value="Vaccinia Virus protein VP39"/>
    <property type="match status" value="1"/>
</dbReference>
<dbReference type="GO" id="GO:0003677">
    <property type="term" value="F:DNA binding"/>
    <property type="evidence" value="ECO:0007669"/>
    <property type="project" value="InterPro"/>
</dbReference>
<evidence type="ECO:0000256" key="2">
    <source>
        <dbReference type="ARBA" id="ARBA00022603"/>
    </source>
</evidence>
<dbReference type="InterPro" id="IPR029063">
    <property type="entry name" value="SAM-dependent_MTases_sf"/>
</dbReference>
<gene>
    <name evidence="6" type="ORF">JD292_02605</name>
</gene>
<name>A0A934QBA4_9MICO</name>
<dbReference type="RefSeq" id="WP_200131173.1">
    <property type="nucleotide sequence ID" value="NZ_JAEHOI010000002.1"/>
</dbReference>
<dbReference type="GO" id="GO:0032259">
    <property type="term" value="P:methylation"/>
    <property type="evidence" value="ECO:0007669"/>
    <property type="project" value="UniProtKB-KW"/>
</dbReference>
<feature type="domain" description="DNA methylase N-4/N-6" evidence="5">
    <location>
        <begin position="32"/>
        <end position="270"/>
    </location>
</feature>
<dbReference type="GO" id="GO:0008170">
    <property type="term" value="F:N-methyltransferase activity"/>
    <property type="evidence" value="ECO:0007669"/>
    <property type="project" value="InterPro"/>
</dbReference>
<keyword evidence="3" id="KW-0808">Transferase</keyword>
<comment type="caution">
    <text evidence="6">The sequence shown here is derived from an EMBL/GenBank/DDBJ whole genome shotgun (WGS) entry which is preliminary data.</text>
</comment>
<evidence type="ECO:0000313" key="7">
    <source>
        <dbReference type="Proteomes" id="UP000618733"/>
    </source>
</evidence>
<dbReference type="Pfam" id="PF01555">
    <property type="entry name" value="N6_N4_Mtase"/>
    <property type="match status" value="1"/>
</dbReference>
<dbReference type="PRINTS" id="PR00508">
    <property type="entry name" value="S21N4MTFRASE"/>
</dbReference>
<comment type="similarity">
    <text evidence="1 4">Belongs to the N(4)/N(6)-methyltransferase family.</text>
</comment>